<dbReference type="AlphaFoldDB" id="A0A1M2UZ38"/>
<dbReference type="RefSeq" id="WP_072677461.1">
    <property type="nucleotide sequence ID" value="NZ_MPKY01000001.1"/>
</dbReference>
<gene>
    <name evidence="2" type="ORF">BEE62_11230</name>
</gene>
<feature type="domain" description="Haemolysin activator HlyB C-terminal" evidence="1">
    <location>
        <begin position="57"/>
        <end position="313"/>
    </location>
</feature>
<evidence type="ECO:0000259" key="1">
    <source>
        <dbReference type="Pfam" id="PF03865"/>
    </source>
</evidence>
<comment type="caution">
    <text evidence="2">The sequence shown here is derived from an EMBL/GenBank/DDBJ whole genome shotgun (WGS) entry which is preliminary data.</text>
</comment>
<organism evidence="2 3">
    <name type="scientific">Marinobacter nauticus</name>
    <name type="common">Marinobacter hydrocarbonoclasticus</name>
    <name type="synonym">Marinobacter aquaeolei</name>
    <dbReference type="NCBI Taxonomy" id="2743"/>
    <lineage>
        <taxon>Bacteria</taxon>
        <taxon>Pseudomonadati</taxon>
        <taxon>Pseudomonadota</taxon>
        <taxon>Gammaproteobacteria</taxon>
        <taxon>Pseudomonadales</taxon>
        <taxon>Marinobacteraceae</taxon>
        <taxon>Marinobacter</taxon>
    </lineage>
</organism>
<dbReference type="Pfam" id="PF03865">
    <property type="entry name" value="ShlB"/>
    <property type="match status" value="1"/>
</dbReference>
<protein>
    <submittedName>
        <fullName evidence="2">Hemin-binding protein</fullName>
    </submittedName>
</protein>
<proteinExistence type="predicted"/>
<keyword evidence="3" id="KW-1185">Reference proteome</keyword>
<accession>A0A1M2UZ38</accession>
<reference evidence="2" key="1">
    <citation type="submission" date="2016-11" db="EMBL/GenBank/DDBJ databases">
        <title>Draft Genome Sequence of Marinobacter hydrocarbonoclasticus strain STW2, a polyaromatic aromatic hydrocarbon degrading and denitrifying bacterium from rhizosphere of Seagrass Enhalus acodoides.</title>
        <authorList>
            <person name="Ling J."/>
            <person name="Dong J."/>
        </authorList>
    </citation>
    <scope>NUCLEOTIDE SEQUENCE [LARGE SCALE GENOMIC DNA]</scope>
    <source>
        <strain evidence="2">STW2</strain>
    </source>
</reference>
<dbReference type="Gene3D" id="2.40.160.50">
    <property type="entry name" value="membrane protein fhac: a member of the omp85/tpsb transporter family"/>
    <property type="match status" value="1"/>
</dbReference>
<name>A0A1M2UZ38_MARNT</name>
<dbReference type="OrthoDB" id="6365842at2"/>
<sequence length="402" mass="44213">MAHPLVAKRHGPQLSSIALFSCALAVFSVQGGASELSLSEQNALSTQEALFAQDRLKATREHWLRSKFEFSGRTNDDSDRLDGTLNLGLKNMFGESHRADLRYADSKTYRVSNERKVLGFGYGLPVGRNQLRMELTNTAYDEVSRVEGARYQKAGRIRNVAVTGSRPLFSVSGYSIRGRAGYNSVTRSWTRQSDENHRNHYEVSTLGFEALGRHDLVGGFSLSSGFRAVTGIETEAERTAVGYQDSQDDQFGRMLFTASLDREMLDWQWDLEGQYQIASADIPGSHRLQVAGSALSTGFSGQSLSVAEGGWLRLGSRSPTFNVPFFPQMLSSVRLSVLRGWVPDVSFQQDQSGHVTSGELSLGLTARKFSADVSVGRVLGTTTEAIVVPDHPDVRLSMSLQI</sequence>
<evidence type="ECO:0000313" key="3">
    <source>
        <dbReference type="Proteomes" id="UP000183986"/>
    </source>
</evidence>
<dbReference type="EMBL" id="MPKY01000001">
    <property type="protein sequence ID" value="OJT00600.1"/>
    <property type="molecule type" value="Genomic_DNA"/>
</dbReference>
<evidence type="ECO:0000313" key="2">
    <source>
        <dbReference type="EMBL" id="OJT00600.1"/>
    </source>
</evidence>
<dbReference type="InterPro" id="IPR005565">
    <property type="entry name" value="Hemolysn_activator_HlyB_C"/>
</dbReference>
<dbReference type="Proteomes" id="UP000183986">
    <property type="component" value="Unassembled WGS sequence"/>
</dbReference>